<dbReference type="PANTHER" id="PTHR47735">
    <property type="entry name" value="POTASSIUM VOLTAGE-GATED CHANNEL SUBFAMILY KQT MEMBER 4"/>
    <property type="match status" value="1"/>
</dbReference>
<evidence type="ECO:0000256" key="1">
    <source>
        <dbReference type="SAM" id="Phobius"/>
    </source>
</evidence>
<keyword evidence="1" id="KW-0812">Transmembrane</keyword>
<dbReference type="SUPFAM" id="SSF81324">
    <property type="entry name" value="Voltage-gated potassium channels"/>
    <property type="match status" value="1"/>
</dbReference>
<reference evidence="2" key="2">
    <citation type="submission" date="2012-12" db="EMBL/GenBank/DDBJ databases">
        <authorList>
            <consortium name="WormBase Consortium"/>
            <person name="Ghedin E."/>
            <person name="Paulini M."/>
        </authorList>
    </citation>
    <scope>NUCLEOTIDE SEQUENCE</scope>
    <source>
        <strain evidence="2">FR3</strain>
    </source>
</reference>
<dbReference type="GO" id="GO:0005249">
    <property type="term" value="F:voltage-gated potassium channel activity"/>
    <property type="evidence" value="ECO:0007669"/>
    <property type="project" value="InterPro"/>
</dbReference>
<dbReference type="OMA" id="LFIMEMI"/>
<keyword evidence="1" id="KW-0472">Membrane</keyword>
<proteinExistence type="predicted"/>
<feature type="transmembrane region" description="Helical" evidence="1">
    <location>
        <begin position="20"/>
        <end position="39"/>
    </location>
</feature>
<keyword evidence="1" id="KW-1133">Transmembrane helix</keyword>
<dbReference type="PANTHER" id="PTHR47735:SF9">
    <property type="entry name" value="POTASSIUM VOLTAGE-GATED CHANNEL SUBFAMILY KQT MEMBER 4-LIKE ISOFORM X1"/>
    <property type="match status" value="1"/>
</dbReference>
<gene>
    <name evidence="2" type="primary">Bm1576</name>
    <name evidence="2" type="ORF">BM_Bm1576</name>
</gene>
<sequence length="91" mass="10648">MCLALSVFSTMPDFEEQATLILYYIEIVFVFWLAMEYIFRVWSSGCRSRYRGISGRYVSLPLLIALLVSIFCLCYNTNNHNKAITAERFQK</sequence>
<reference evidence="2" key="1">
    <citation type="journal article" date="2007" name="Science">
        <title>Draft genome of the filarial nematode parasite Brugia malayi.</title>
        <authorList>
            <person name="Ghedin E."/>
            <person name="Wang S."/>
            <person name="Spiro D."/>
            <person name="Caler E."/>
            <person name="Zhao Q."/>
            <person name="Crabtree J."/>
            <person name="Allen J.E."/>
            <person name="Delcher A.L."/>
            <person name="Guiliano D.B."/>
            <person name="Miranda-Saavedra D."/>
            <person name="Angiuoli S.V."/>
            <person name="Creasy T."/>
            <person name="Amedeo P."/>
            <person name="Haas B."/>
            <person name="El-Sayed N.M."/>
            <person name="Wortman J.R."/>
            <person name="Feldblyum T."/>
            <person name="Tallon L."/>
            <person name="Schatz M."/>
            <person name="Shumway M."/>
            <person name="Koo H."/>
            <person name="Salzberg S.L."/>
            <person name="Schobel S."/>
            <person name="Pertea M."/>
            <person name="Pop M."/>
            <person name="White O."/>
            <person name="Barton G.J."/>
            <person name="Carlow C.K."/>
            <person name="Crawford M.J."/>
            <person name="Daub J."/>
            <person name="Dimmic M.W."/>
            <person name="Estes C.F."/>
            <person name="Foster J.M."/>
            <person name="Ganatra M."/>
            <person name="Gregory W.F."/>
            <person name="Johnson N.M."/>
            <person name="Jin J."/>
            <person name="Komuniecki R."/>
            <person name="Korf I."/>
            <person name="Kumar S."/>
            <person name="Laney S."/>
            <person name="Li B.W."/>
            <person name="Li W."/>
            <person name="Lindblom T.H."/>
            <person name="Lustigman S."/>
            <person name="Ma D."/>
            <person name="Maina C.V."/>
            <person name="Martin D.M."/>
            <person name="McCarter J.P."/>
            <person name="McReynolds L."/>
            <person name="Mitreva M."/>
            <person name="Nutman T.B."/>
            <person name="Parkinson J."/>
            <person name="Peregrin-Alvarez J.M."/>
            <person name="Poole C."/>
            <person name="Ren Q."/>
            <person name="Saunders L."/>
            <person name="Sluder A.E."/>
            <person name="Smith K."/>
            <person name="Stanke M."/>
            <person name="Unnasch T.R."/>
            <person name="Ware J."/>
            <person name="Wei A.D."/>
            <person name="Weil G."/>
            <person name="Williams D.J."/>
            <person name="Zhang Y."/>
            <person name="Williams S.A."/>
            <person name="Fraser-Liggett C."/>
            <person name="Slatko B."/>
            <person name="Blaxter M.L."/>
            <person name="Scott A.L."/>
        </authorList>
    </citation>
    <scope>NUCLEOTIDE SEQUENCE</scope>
    <source>
        <strain evidence="2">FR3</strain>
    </source>
</reference>
<accession>A0A1I9G751</accession>
<dbReference type="InterPro" id="IPR003937">
    <property type="entry name" value="K_chnl_volt-dep_KCNQ"/>
</dbReference>
<name>A0A1I9G751_BRUMA</name>
<dbReference type="AlphaFoldDB" id="A0A1I9G751"/>
<feature type="transmembrane region" description="Helical" evidence="1">
    <location>
        <begin position="60"/>
        <end position="78"/>
    </location>
</feature>
<evidence type="ECO:0000313" key="2">
    <source>
        <dbReference type="EMBL" id="CDQ04084.1"/>
    </source>
</evidence>
<protein>
    <submittedName>
        <fullName evidence="2">Bm1576</fullName>
    </submittedName>
</protein>
<dbReference type="GO" id="GO:0008076">
    <property type="term" value="C:voltage-gated potassium channel complex"/>
    <property type="evidence" value="ECO:0007669"/>
    <property type="project" value="TreeGrafter"/>
</dbReference>
<dbReference type="EMBL" id="LN859967">
    <property type="protein sequence ID" value="CDQ04084.1"/>
    <property type="molecule type" value="Genomic_DNA"/>
</dbReference>
<organism evidence="2">
    <name type="scientific">Brugia malayi</name>
    <name type="common">Filarial nematode worm</name>
    <dbReference type="NCBI Taxonomy" id="6279"/>
    <lineage>
        <taxon>Eukaryota</taxon>
        <taxon>Metazoa</taxon>
        <taxon>Ecdysozoa</taxon>
        <taxon>Nematoda</taxon>
        <taxon>Chromadorea</taxon>
        <taxon>Rhabditida</taxon>
        <taxon>Spirurina</taxon>
        <taxon>Spiruromorpha</taxon>
        <taxon>Filarioidea</taxon>
        <taxon>Onchocercidae</taxon>
        <taxon>Brugia</taxon>
    </lineage>
</organism>
<dbReference type="Gene3D" id="1.10.287.70">
    <property type="match status" value="1"/>
</dbReference>